<name>A0A1S0TXP2_LOALO</name>
<sequence>MGTTQTLLRDHIGNSRVGSFSSAKVDGTGSGSRGSLDSREVSVLSTKIIWKGVFHRGRLDIRYRGYLVFFVPSVFVIKLLYRCRNWKYYYPKKQKESSVLSQLKKIGDALFLLFRLWRVECNMLSGVLGILPTSMCIKGSAVVYNRQ</sequence>
<dbReference type="EMBL" id="JH712650">
    <property type="protein sequence ID" value="EFO21918.1"/>
    <property type="molecule type" value="Genomic_DNA"/>
</dbReference>
<keyword evidence="1" id="KW-0812">Transmembrane</keyword>
<evidence type="ECO:0000256" key="1">
    <source>
        <dbReference type="SAM" id="Phobius"/>
    </source>
</evidence>
<dbReference type="AlphaFoldDB" id="A0A1S0TXP2"/>
<proteinExistence type="predicted"/>
<dbReference type="CTD" id="9943981"/>
<dbReference type="RefSeq" id="XP_003142151.1">
    <property type="nucleotide sequence ID" value="XM_003142103.1"/>
</dbReference>
<keyword evidence="1" id="KW-0472">Membrane</keyword>
<evidence type="ECO:0000313" key="2">
    <source>
        <dbReference type="EMBL" id="EFO21918.1"/>
    </source>
</evidence>
<reference evidence="2" key="1">
    <citation type="submission" date="2012-04" db="EMBL/GenBank/DDBJ databases">
        <title>The Genome Sequence of Loa loa.</title>
        <authorList>
            <consortium name="The Broad Institute Genome Sequencing Platform"/>
            <consortium name="Broad Institute Genome Sequencing Center for Infectious Disease"/>
            <person name="Nutman T.B."/>
            <person name="Fink D.L."/>
            <person name="Russ C."/>
            <person name="Young S."/>
            <person name="Zeng Q."/>
            <person name="Gargeya S."/>
            <person name="Alvarado L."/>
            <person name="Berlin A."/>
            <person name="Chapman S.B."/>
            <person name="Chen Z."/>
            <person name="Freedman E."/>
            <person name="Gellesch M."/>
            <person name="Goldberg J."/>
            <person name="Griggs A."/>
            <person name="Gujja S."/>
            <person name="Heilman E.R."/>
            <person name="Heiman D."/>
            <person name="Howarth C."/>
            <person name="Mehta T."/>
            <person name="Neiman D."/>
            <person name="Pearson M."/>
            <person name="Roberts A."/>
            <person name="Saif S."/>
            <person name="Shea T."/>
            <person name="Shenoy N."/>
            <person name="Sisk P."/>
            <person name="Stolte C."/>
            <person name="Sykes S."/>
            <person name="White J."/>
            <person name="Yandava C."/>
            <person name="Haas B."/>
            <person name="Henn M.R."/>
            <person name="Nusbaum C."/>
            <person name="Birren B."/>
        </authorList>
    </citation>
    <scope>NUCLEOTIDE SEQUENCE [LARGE SCALE GENOMIC DNA]</scope>
</reference>
<accession>A0A1S0TXP2</accession>
<dbReference type="InParanoid" id="A0A1S0TXP2"/>
<keyword evidence="1" id="KW-1133">Transmembrane helix</keyword>
<gene>
    <name evidence="2" type="ORF">LOAG_06564</name>
</gene>
<organism evidence="2">
    <name type="scientific">Loa loa</name>
    <name type="common">Eye worm</name>
    <name type="synonym">Filaria loa</name>
    <dbReference type="NCBI Taxonomy" id="7209"/>
    <lineage>
        <taxon>Eukaryota</taxon>
        <taxon>Metazoa</taxon>
        <taxon>Ecdysozoa</taxon>
        <taxon>Nematoda</taxon>
        <taxon>Chromadorea</taxon>
        <taxon>Rhabditida</taxon>
        <taxon>Spirurina</taxon>
        <taxon>Spiruromorpha</taxon>
        <taxon>Filarioidea</taxon>
        <taxon>Onchocercidae</taxon>
        <taxon>Loa</taxon>
    </lineage>
</organism>
<dbReference type="GeneID" id="9943981"/>
<feature type="transmembrane region" description="Helical" evidence="1">
    <location>
        <begin position="63"/>
        <end position="81"/>
    </location>
</feature>
<protein>
    <submittedName>
        <fullName evidence="2">Uncharacterized protein</fullName>
    </submittedName>
</protein>
<dbReference type="KEGG" id="loa:LOAG_06564"/>